<comment type="caution">
    <text evidence="2">The sequence shown here is derived from an EMBL/GenBank/DDBJ whole genome shotgun (WGS) entry which is preliminary data.</text>
</comment>
<dbReference type="AlphaFoldDB" id="A0A242W2L9"/>
<keyword evidence="1" id="KW-0812">Transmembrane</keyword>
<evidence type="ECO:0000313" key="2">
    <source>
        <dbReference type="EMBL" id="OTW45651.1"/>
    </source>
</evidence>
<reference evidence="2 3" key="1">
    <citation type="submission" date="2016-10" db="EMBL/GenBank/DDBJ databases">
        <title>Comparative genomics of Bacillus thuringiensis reveals a path to pathogens against multiple invertebrate hosts.</title>
        <authorList>
            <person name="Zheng J."/>
            <person name="Gao Q."/>
            <person name="Liu H."/>
            <person name="Peng D."/>
            <person name="Ruan L."/>
            <person name="Sun M."/>
        </authorList>
    </citation>
    <scope>NUCLEOTIDE SEQUENCE [LARGE SCALE GENOMIC DNA]</scope>
    <source>
        <strain evidence="2">BGSC 4AC1</strain>
    </source>
</reference>
<organism evidence="2 3">
    <name type="scientific">Bacillus thuringiensis serovar mexicanensis</name>
    <dbReference type="NCBI Taxonomy" id="180868"/>
    <lineage>
        <taxon>Bacteria</taxon>
        <taxon>Bacillati</taxon>
        <taxon>Bacillota</taxon>
        <taxon>Bacilli</taxon>
        <taxon>Bacillales</taxon>
        <taxon>Bacillaceae</taxon>
        <taxon>Bacillus</taxon>
        <taxon>Bacillus cereus group</taxon>
    </lineage>
</organism>
<sequence length="36" mass="4229">MEHNKNGMLALIVLFVGLAFFVFGMVYHLWGRFKNK</sequence>
<accession>A0A242W2L9</accession>
<evidence type="ECO:0000256" key="1">
    <source>
        <dbReference type="SAM" id="Phobius"/>
    </source>
</evidence>
<keyword evidence="1" id="KW-0472">Membrane</keyword>
<feature type="transmembrane region" description="Helical" evidence="1">
    <location>
        <begin position="6"/>
        <end position="30"/>
    </location>
</feature>
<gene>
    <name evidence="2" type="ORF">BK699_25805</name>
</gene>
<dbReference type="EMBL" id="NFCF01000097">
    <property type="protein sequence ID" value="OTW45651.1"/>
    <property type="molecule type" value="Genomic_DNA"/>
</dbReference>
<dbReference type="Proteomes" id="UP000195152">
    <property type="component" value="Unassembled WGS sequence"/>
</dbReference>
<evidence type="ECO:0000313" key="3">
    <source>
        <dbReference type="Proteomes" id="UP000195152"/>
    </source>
</evidence>
<proteinExistence type="predicted"/>
<name>A0A242W2L9_BACTU</name>
<keyword evidence="1" id="KW-1133">Transmembrane helix</keyword>
<protein>
    <submittedName>
        <fullName evidence="2">Uncharacterized protein</fullName>
    </submittedName>
</protein>